<keyword evidence="1" id="KW-0812">Transmembrane</keyword>
<comment type="caution">
    <text evidence="2">The sequence shown here is derived from an EMBL/GenBank/DDBJ whole genome shotgun (WGS) entry which is preliminary data.</text>
</comment>
<accession>A0A936NBJ7</accession>
<feature type="transmembrane region" description="Helical" evidence="1">
    <location>
        <begin position="50"/>
        <end position="69"/>
    </location>
</feature>
<proteinExistence type="predicted"/>
<gene>
    <name evidence="2" type="ORF">IPN02_04055</name>
</gene>
<dbReference type="Proteomes" id="UP000727993">
    <property type="component" value="Unassembled WGS sequence"/>
</dbReference>
<dbReference type="EMBL" id="JADJZA010000001">
    <property type="protein sequence ID" value="MBK9296046.1"/>
    <property type="molecule type" value="Genomic_DNA"/>
</dbReference>
<keyword evidence="1" id="KW-1133">Transmembrane helix</keyword>
<sequence length="89" mass="9621">MVQLAALLLGFPAGYLIRNKHLALVAMGVLLTALLVVQTIAVGHDDRIDAIYWVIQAVTYAVAAGLVVWGHHVSTNRRGATQQPVVTHR</sequence>
<organism evidence="2 3">
    <name type="scientific">Candidatus Neomicrothrix subdominans</name>
    <dbReference type="NCBI Taxonomy" id="2954438"/>
    <lineage>
        <taxon>Bacteria</taxon>
        <taxon>Bacillati</taxon>
        <taxon>Actinomycetota</taxon>
        <taxon>Acidimicrobiia</taxon>
        <taxon>Acidimicrobiales</taxon>
        <taxon>Microthrixaceae</taxon>
        <taxon>Candidatus Neomicrothrix</taxon>
    </lineage>
</organism>
<protein>
    <submittedName>
        <fullName evidence="2">Uncharacterized protein</fullName>
    </submittedName>
</protein>
<reference evidence="2 3" key="1">
    <citation type="submission" date="2020-10" db="EMBL/GenBank/DDBJ databases">
        <title>Connecting structure to function with the recovery of over 1000 high-quality activated sludge metagenome-assembled genomes encoding full-length rRNA genes using long-read sequencing.</title>
        <authorList>
            <person name="Singleton C.M."/>
            <person name="Petriglieri F."/>
            <person name="Kristensen J.M."/>
            <person name="Kirkegaard R.H."/>
            <person name="Michaelsen T.Y."/>
            <person name="Andersen M.H."/>
            <person name="Karst S.M."/>
            <person name="Dueholm M.S."/>
            <person name="Nielsen P.H."/>
            <person name="Albertsen M."/>
        </authorList>
    </citation>
    <scope>NUCLEOTIDE SEQUENCE [LARGE SCALE GENOMIC DNA]</scope>
    <source>
        <strain evidence="2">Lyne_18-Q3-R50-59_MAXAC.006</strain>
    </source>
</reference>
<evidence type="ECO:0000313" key="2">
    <source>
        <dbReference type="EMBL" id="MBK9296046.1"/>
    </source>
</evidence>
<keyword evidence="1" id="KW-0472">Membrane</keyword>
<dbReference type="AlphaFoldDB" id="A0A936NBJ7"/>
<evidence type="ECO:0000313" key="3">
    <source>
        <dbReference type="Proteomes" id="UP000727993"/>
    </source>
</evidence>
<name>A0A936NBJ7_9ACTN</name>
<feature type="transmembrane region" description="Helical" evidence="1">
    <location>
        <begin position="21"/>
        <end position="44"/>
    </location>
</feature>
<evidence type="ECO:0000256" key="1">
    <source>
        <dbReference type="SAM" id="Phobius"/>
    </source>
</evidence>